<proteinExistence type="predicted"/>
<keyword evidence="2" id="KW-0698">rRNA processing</keyword>
<dbReference type="SMART" id="SM00386">
    <property type="entry name" value="HAT"/>
    <property type="match status" value="3"/>
</dbReference>
<dbReference type="Proteomes" id="UP000683925">
    <property type="component" value="Unassembled WGS sequence"/>
</dbReference>
<organism evidence="6 7">
    <name type="scientific">Paramecium octaurelia</name>
    <dbReference type="NCBI Taxonomy" id="43137"/>
    <lineage>
        <taxon>Eukaryota</taxon>
        <taxon>Sar</taxon>
        <taxon>Alveolata</taxon>
        <taxon>Ciliophora</taxon>
        <taxon>Intramacronucleata</taxon>
        <taxon>Oligohymenophorea</taxon>
        <taxon>Peniculida</taxon>
        <taxon>Parameciidae</taxon>
        <taxon>Paramecium</taxon>
    </lineage>
</organism>
<keyword evidence="3" id="KW-0677">Repeat</keyword>
<evidence type="ECO:0000256" key="1">
    <source>
        <dbReference type="ARBA" id="ARBA00004604"/>
    </source>
</evidence>
<dbReference type="EMBL" id="CAJJDP010000003">
    <property type="protein sequence ID" value="CAD8132829.1"/>
    <property type="molecule type" value="Genomic_DNA"/>
</dbReference>
<dbReference type="PANTHER" id="PTHR23271">
    <property type="entry name" value="HEPATOCELLULAR CARCINOMA-ASSOCIATED ANTIGEN 66"/>
    <property type="match status" value="1"/>
</dbReference>
<dbReference type="OrthoDB" id="292857at2759"/>
<evidence type="ECO:0000256" key="3">
    <source>
        <dbReference type="ARBA" id="ARBA00022737"/>
    </source>
</evidence>
<evidence type="ECO:0000259" key="5">
    <source>
        <dbReference type="Pfam" id="PF08640"/>
    </source>
</evidence>
<dbReference type="AlphaFoldDB" id="A0A8S1S1G0"/>
<dbReference type="PANTHER" id="PTHR23271:SF1">
    <property type="entry name" value="U3 SMALL NUCLEOLAR RNA-ASSOCIATED PROTEIN 6 HOMOLOG"/>
    <property type="match status" value="1"/>
</dbReference>
<dbReference type="GO" id="GO:0030515">
    <property type="term" value="F:snoRNA binding"/>
    <property type="evidence" value="ECO:0007669"/>
    <property type="project" value="InterPro"/>
</dbReference>
<keyword evidence="7" id="KW-1185">Reference proteome</keyword>
<dbReference type="InterPro" id="IPR003107">
    <property type="entry name" value="HAT"/>
</dbReference>
<accession>A0A8S1S1G0</accession>
<dbReference type="Pfam" id="PF08640">
    <property type="entry name" value="U3_assoc_6"/>
    <property type="match status" value="1"/>
</dbReference>
<keyword evidence="4" id="KW-0539">Nucleus</keyword>
<comment type="caution">
    <text evidence="6">The sequence shown here is derived from an EMBL/GenBank/DDBJ whole genome shotgun (WGS) entry which is preliminary data.</text>
</comment>
<feature type="domain" description="U3 small nucleolar RNA-associated protein 6 N-terminal" evidence="5">
    <location>
        <begin position="9"/>
        <end position="90"/>
    </location>
</feature>
<name>A0A8S1S1G0_PAROT</name>
<evidence type="ECO:0000256" key="4">
    <source>
        <dbReference type="ARBA" id="ARBA00023242"/>
    </source>
</evidence>
<evidence type="ECO:0000313" key="7">
    <source>
        <dbReference type="Proteomes" id="UP000683925"/>
    </source>
</evidence>
<evidence type="ECO:0000256" key="2">
    <source>
        <dbReference type="ARBA" id="ARBA00022552"/>
    </source>
</evidence>
<evidence type="ECO:0000313" key="6">
    <source>
        <dbReference type="EMBL" id="CAD8132829.1"/>
    </source>
</evidence>
<dbReference type="GO" id="GO:0000462">
    <property type="term" value="P:maturation of SSU-rRNA from tricistronic rRNA transcript (SSU-rRNA, 5.8S rRNA, LSU-rRNA)"/>
    <property type="evidence" value="ECO:0007669"/>
    <property type="project" value="InterPro"/>
</dbReference>
<protein>
    <recommendedName>
        <fullName evidence="5">U3 small nucleolar RNA-associated protein 6 N-terminal domain-containing protein</fullName>
    </recommendedName>
</protein>
<dbReference type="InterPro" id="IPR013949">
    <property type="entry name" value="Utp6"/>
</dbReference>
<gene>
    <name evidence="6" type="ORF">POCTA_138.1.T0040148</name>
</gene>
<comment type="subcellular location">
    <subcellularLocation>
        <location evidence="1">Nucleus</location>
        <location evidence="1">Nucleolus</location>
    </subcellularLocation>
</comment>
<dbReference type="GO" id="GO:0034388">
    <property type="term" value="C:Pwp2p-containing subcomplex of 90S preribosome"/>
    <property type="evidence" value="ECO:0007669"/>
    <property type="project" value="TreeGrafter"/>
</dbReference>
<dbReference type="InterPro" id="IPR055347">
    <property type="entry name" value="UTP6_N"/>
</dbReference>
<sequence>MADKIRYTLEKFIPDLLALQKKQVFSKDEVKDILHKREEFEYMLQRRTHNLSNYMQLLDYEYGLERLRRQRNKERQIKKVTTRDYAIVKRIIYIWDRIMNKYRYNIDLWKQYLSFCYIIESKKHFFKVITKALNFNPFNTDLWLAGALFELEKAHNPIKARKIFYQALRINNKNVDLWGSYLDFELNQLHIGQEQKDEIQNADGFMPLNTVEPITQIKSKKLDGIKQIIQLAFENCDKTELRKLFKKILLRHNQNELAEEVYETTTQLDNSEQITQFLIENQNDPDVFDKLKELNVDYQNEISQLFKERADSLDSFWSLAFSQPELQPILLAEVKNKSIKLKIQLVQKGYLQIEQINVLDISKLKNKKELLEILLLLVHLYKKEFSFDIAKQSLLGQTELFEAFLDEYYPLLNQEEQQQLLNWLEKQKQFCPLKYHKLRKLDFVQLIKLTEYHPNVDTWKFVLEQTKQQFPQKITQVMTSIQFLDPQIRNQLLK</sequence>
<reference evidence="6" key="1">
    <citation type="submission" date="2021-01" db="EMBL/GenBank/DDBJ databases">
        <authorList>
            <consortium name="Genoscope - CEA"/>
            <person name="William W."/>
        </authorList>
    </citation>
    <scope>NUCLEOTIDE SEQUENCE</scope>
</reference>
<dbReference type="GO" id="GO:0032040">
    <property type="term" value="C:small-subunit processome"/>
    <property type="evidence" value="ECO:0007669"/>
    <property type="project" value="TreeGrafter"/>
</dbReference>